<dbReference type="GO" id="GO:0005112">
    <property type="term" value="F:Notch binding"/>
    <property type="evidence" value="ECO:0007669"/>
    <property type="project" value="TreeGrafter"/>
</dbReference>
<comment type="caution">
    <text evidence="1">Lacks conserved residue(s) required for the propagation of feature annotation.</text>
</comment>
<dbReference type="Gene3D" id="2.10.25.10">
    <property type="entry name" value="Laminin"/>
    <property type="match status" value="2"/>
</dbReference>
<dbReference type="InterPro" id="IPR000742">
    <property type="entry name" value="EGF"/>
</dbReference>
<dbReference type="PANTHER" id="PTHR24044:SF420">
    <property type="entry name" value="DELTA AND NOTCH-LIKE EPIDERMAL GROWTH FACTOR-RELATED RECEPTOR ISOFORM X1"/>
    <property type="match status" value="1"/>
</dbReference>
<feature type="disulfide bond" evidence="1">
    <location>
        <begin position="141"/>
        <end position="150"/>
    </location>
</feature>
<keyword evidence="1" id="KW-1015">Disulfide bond</keyword>
<gene>
    <name evidence="3" type="ORF">CGI_10002466</name>
</gene>
<feature type="domain" description="EGF-like" evidence="2">
    <location>
        <begin position="114"/>
        <end position="151"/>
    </location>
</feature>
<dbReference type="SMART" id="SM00181">
    <property type="entry name" value="EGF"/>
    <property type="match status" value="2"/>
</dbReference>
<sequence length="323" mass="35196">MGEAEPTPVQVYNCPFRLPPELELTTGNVSENFKKWKRQVEVYLAASGGTEKAKEVQEAIILSCGGPHVVEIYDQFQWDDGNDKNDPDKLFQKLQSYSMESALAYVCWSGCRVFDLECTSNPCLNNGDCQTESSGKSRCDCPYGFWGIYCEKVTLVIGLRALLLTGTSNFTLDTDGRPTRCFATSFALVIIMPVIEVGLVDITLEVQSIDFDPTANAGGVVSGIVKVVGHELGLKMICIDSFAQPKTSKIEDETCFKINVSLVKGSCTGRVCYNGGFCDGSLSVPRCRCPSGFSGEDCSLTILKVARNYKAYVIYDATSQGGV</sequence>
<evidence type="ECO:0000313" key="3">
    <source>
        <dbReference type="EMBL" id="EKC22312.1"/>
    </source>
</evidence>
<dbReference type="HOGENOM" id="CLU_861221_0_0_1"/>
<dbReference type="AlphaFoldDB" id="K1PEG7"/>
<dbReference type="PROSITE" id="PS50026">
    <property type="entry name" value="EGF_3"/>
    <property type="match status" value="2"/>
</dbReference>
<dbReference type="InParanoid" id="K1PEG7"/>
<dbReference type="PROSITE" id="PS00022">
    <property type="entry name" value="EGF_1"/>
    <property type="match status" value="2"/>
</dbReference>
<organism evidence="3">
    <name type="scientific">Magallana gigas</name>
    <name type="common">Pacific oyster</name>
    <name type="synonym">Crassostrea gigas</name>
    <dbReference type="NCBI Taxonomy" id="29159"/>
    <lineage>
        <taxon>Eukaryota</taxon>
        <taxon>Metazoa</taxon>
        <taxon>Spiralia</taxon>
        <taxon>Lophotrochozoa</taxon>
        <taxon>Mollusca</taxon>
        <taxon>Bivalvia</taxon>
        <taxon>Autobranchia</taxon>
        <taxon>Pteriomorphia</taxon>
        <taxon>Ostreida</taxon>
        <taxon>Ostreoidea</taxon>
        <taxon>Ostreidae</taxon>
        <taxon>Magallana</taxon>
    </lineage>
</organism>
<dbReference type="PROSITE" id="PS01186">
    <property type="entry name" value="EGF_2"/>
    <property type="match status" value="2"/>
</dbReference>
<reference evidence="3" key="1">
    <citation type="journal article" date="2012" name="Nature">
        <title>The oyster genome reveals stress adaptation and complexity of shell formation.</title>
        <authorList>
            <person name="Zhang G."/>
            <person name="Fang X."/>
            <person name="Guo X."/>
            <person name="Li L."/>
            <person name="Luo R."/>
            <person name="Xu F."/>
            <person name="Yang P."/>
            <person name="Zhang L."/>
            <person name="Wang X."/>
            <person name="Qi H."/>
            <person name="Xiong Z."/>
            <person name="Que H."/>
            <person name="Xie Y."/>
            <person name="Holland P.W."/>
            <person name="Paps J."/>
            <person name="Zhu Y."/>
            <person name="Wu F."/>
            <person name="Chen Y."/>
            <person name="Wang J."/>
            <person name="Peng C."/>
            <person name="Meng J."/>
            <person name="Yang L."/>
            <person name="Liu J."/>
            <person name="Wen B."/>
            <person name="Zhang N."/>
            <person name="Huang Z."/>
            <person name="Zhu Q."/>
            <person name="Feng Y."/>
            <person name="Mount A."/>
            <person name="Hedgecock D."/>
            <person name="Xu Z."/>
            <person name="Liu Y."/>
            <person name="Domazet-Loso T."/>
            <person name="Du Y."/>
            <person name="Sun X."/>
            <person name="Zhang S."/>
            <person name="Liu B."/>
            <person name="Cheng P."/>
            <person name="Jiang X."/>
            <person name="Li J."/>
            <person name="Fan D."/>
            <person name="Wang W."/>
            <person name="Fu W."/>
            <person name="Wang T."/>
            <person name="Wang B."/>
            <person name="Zhang J."/>
            <person name="Peng Z."/>
            <person name="Li Y."/>
            <person name="Li N."/>
            <person name="Wang J."/>
            <person name="Chen M."/>
            <person name="He Y."/>
            <person name="Tan F."/>
            <person name="Song X."/>
            <person name="Zheng Q."/>
            <person name="Huang R."/>
            <person name="Yang H."/>
            <person name="Du X."/>
            <person name="Chen L."/>
            <person name="Yang M."/>
            <person name="Gaffney P.M."/>
            <person name="Wang S."/>
            <person name="Luo L."/>
            <person name="She Z."/>
            <person name="Ming Y."/>
            <person name="Huang W."/>
            <person name="Zhang S."/>
            <person name="Huang B."/>
            <person name="Zhang Y."/>
            <person name="Qu T."/>
            <person name="Ni P."/>
            <person name="Miao G."/>
            <person name="Wang J."/>
            <person name="Wang Q."/>
            <person name="Steinberg C.E."/>
            <person name="Wang H."/>
            <person name="Li N."/>
            <person name="Qian L."/>
            <person name="Zhang G."/>
            <person name="Li Y."/>
            <person name="Yang H."/>
            <person name="Liu X."/>
            <person name="Wang J."/>
            <person name="Yin Y."/>
            <person name="Wang J."/>
        </authorList>
    </citation>
    <scope>NUCLEOTIDE SEQUENCE [LARGE SCALE GENOMIC DNA]</scope>
    <source>
        <strain evidence="3">05x7-T-G4-1.051#20</strain>
    </source>
</reference>
<name>K1PEG7_MAGGI</name>
<feature type="disulfide bond" evidence="1">
    <location>
        <begin position="289"/>
        <end position="298"/>
    </location>
</feature>
<evidence type="ECO:0000259" key="2">
    <source>
        <dbReference type="PROSITE" id="PS50026"/>
    </source>
</evidence>
<dbReference type="EMBL" id="JH818629">
    <property type="protein sequence ID" value="EKC22312.1"/>
    <property type="molecule type" value="Genomic_DNA"/>
</dbReference>
<dbReference type="PANTHER" id="PTHR24044">
    <property type="entry name" value="NOTCH LIGAND FAMILY MEMBER"/>
    <property type="match status" value="1"/>
</dbReference>
<feature type="domain" description="EGF-like" evidence="2">
    <location>
        <begin position="263"/>
        <end position="299"/>
    </location>
</feature>
<accession>K1PEG7</accession>
<dbReference type="InterPro" id="IPR050906">
    <property type="entry name" value="Notch_signaling"/>
</dbReference>
<evidence type="ECO:0000256" key="1">
    <source>
        <dbReference type="PROSITE-ProRule" id="PRU00076"/>
    </source>
</evidence>
<dbReference type="SUPFAM" id="SSF57196">
    <property type="entry name" value="EGF/Laminin"/>
    <property type="match status" value="2"/>
</dbReference>
<protein>
    <submittedName>
        <fullName evidence="3">Sushi, nidogen and EGF-like domain-containing protein 1</fullName>
    </submittedName>
</protein>
<proteinExistence type="predicted"/>
<keyword evidence="1" id="KW-0245">EGF-like domain</keyword>